<dbReference type="RefSeq" id="WP_148953577.1">
    <property type="nucleotide sequence ID" value="NZ_VTEG01000004.1"/>
</dbReference>
<keyword evidence="5 7" id="KW-0472">Membrane</keyword>
<organism evidence="9 10">
    <name type="scientific">Rossellomorea vietnamensis</name>
    <dbReference type="NCBI Taxonomy" id="218284"/>
    <lineage>
        <taxon>Bacteria</taxon>
        <taxon>Bacillati</taxon>
        <taxon>Bacillota</taxon>
        <taxon>Bacilli</taxon>
        <taxon>Bacillales</taxon>
        <taxon>Bacillaceae</taxon>
        <taxon>Rossellomorea</taxon>
    </lineage>
</organism>
<evidence type="ECO:0000256" key="2">
    <source>
        <dbReference type="ARBA" id="ARBA00008610"/>
    </source>
</evidence>
<feature type="domain" description="ABC transporter substrate-binding protein PnrA-like" evidence="8">
    <location>
        <begin position="45"/>
        <end position="323"/>
    </location>
</feature>
<keyword evidence="3" id="KW-1003">Cell membrane</keyword>
<evidence type="ECO:0000313" key="10">
    <source>
        <dbReference type="Proteomes" id="UP000325182"/>
    </source>
</evidence>
<comment type="subcellular location">
    <subcellularLocation>
        <location evidence="1">Cell membrane</location>
        <topology evidence="1">Lipid-anchor</topology>
    </subcellularLocation>
</comment>
<dbReference type="SUPFAM" id="SSF53822">
    <property type="entry name" value="Periplasmic binding protein-like I"/>
    <property type="match status" value="1"/>
</dbReference>
<keyword evidence="4" id="KW-0732">Signal</keyword>
<evidence type="ECO:0000256" key="7">
    <source>
        <dbReference type="SAM" id="Phobius"/>
    </source>
</evidence>
<dbReference type="InterPro" id="IPR003760">
    <property type="entry name" value="PnrA-like"/>
</dbReference>
<evidence type="ECO:0000256" key="3">
    <source>
        <dbReference type="ARBA" id="ARBA00022475"/>
    </source>
</evidence>
<proteinExistence type="inferred from homology"/>
<keyword evidence="6" id="KW-0449">Lipoprotein</keyword>
<name>A0A5D4MFQ2_9BACI</name>
<sequence>MHQAKQLKMISIIAGTVFLIFILIVGLKAKAILKSTIEHSEHAKAVTILTSDVVTDQSWGSLAYKGKLKVEEQFPVRVNLISELTEEIETKALIQEAAESGAKLIIGHGREFSGVFAVMAPKFPGVRFVTLHGEAKAPNQTVYTFDQGEVEYFAALSASMITKSGKIGLLDSYEARKRNPSFEMGLKHYMPEAEFFYETVGSRDDGEKAVKQAGMMAENGVDVIYAKGNSYNRDVIQYAKEKGIYVIGYLDDQSYMGRKTVLTSVLNDIPQAYTAIIDDFLSKEGIASGTVMLDESDGVYKLAPFGPMFTNREKESIETEMKRYKDGEFTFQKLK</sequence>
<dbReference type="AlphaFoldDB" id="A0A5D4MFQ2"/>
<accession>A0A5D4MFQ2</accession>
<protein>
    <submittedName>
        <fullName evidence="9">BMP family ABC transporter substrate-binding protein</fullName>
    </submittedName>
</protein>
<keyword evidence="7" id="KW-0812">Transmembrane</keyword>
<dbReference type="InterPro" id="IPR028082">
    <property type="entry name" value="Peripla_BP_I"/>
</dbReference>
<dbReference type="Proteomes" id="UP000325182">
    <property type="component" value="Unassembled WGS sequence"/>
</dbReference>
<evidence type="ECO:0000256" key="1">
    <source>
        <dbReference type="ARBA" id="ARBA00004193"/>
    </source>
</evidence>
<dbReference type="Pfam" id="PF02608">
    <property type="entry name" value="Bmp"/>
    <property type="match status" value="1"/>
</dbReference>
<keyword evidence="7" id="KW-1133">Transmembrane helix</keyword>
<evidence type="ECO:0000256" key="6">
    <source>
        <dbReference type="ARBA" id="ARBA00023288"/>
    </source>
</evidence>
<reference evidence="9 10" key="1">
    <citation type="submission" date="2019-08" db="EMBL/GenBank/DDBJ databases">
        <title>Bacillus genomes from the desert of Cuatro Cienegas, Coahuila.</title>
        <authorList>
            <person name="Olmedo-Alvarez G."/>
        </authorList>
    </citation>
    <scope>NUCLEOTIDE SEQUENCE [LARGE SCALE GENOMIC DNA]</scope>
    <source>
        <strain evidence="9 10">CH128b_4D</strain>
    </source>
</reference>
<dbReference type="PANTHER" id="PTHR34296:SF2">
    <property type="entry name" value="ABC TRANSPORTER GUANOSINE-BINDING PROTEIN NUPN"/>
    <property type="match status" value="1"/>
</dbReference>
<dbReference type="PANTHER" id="PTHR34296">
    <property type="entry name" value="TRANSCRIPTIONAL ACTIVATOR PROTEIN MED"/>
    <property type="match status" value="1"/>
</dbReference>
<evidence type="ECO:0000256" key="5">
    <source>
        <dbReference type="ARBA" id="ARBA00023136"/>
    </source>
</evidence>
<evidence type="ECO:0000259" key="8">
    <source>
        <dbReference type="Pfam" id="PF02608"/>
    </source>
</evidence>
<evidence type="ECO:0000313" key="9">
    <source>
        <dbReference type="EMBL" id="TYR99840.1"/>
    </source>
</evidence>
<dbReference type="GO" id="GO:0005886">
    <property type="term" value="C:plasma membrane"/>
    <property type="evidence" value="ECO:0007669"/>
    <property type="project" value="UniProtKB-SubCell"/>
</dbReference>
<comment type="similarity">
    <text evidence="2">Belongs to the BMP lipoprotein family.</text>
</comment>
<evidence type="ECO:0000256" key="4">
    <source>
        <dbReference type="ARBA" id="ARBA00022729"/>
    </source>
</evidence>
<dbReference type="Gene3D" id="3.40.50.2300">
    <property type="match status" value="2"/>
</dbReference>
<dbReference type="EMBL" id="VTEG01000004">
    <property type="protein sequence ID" value="TYR99840.1"/>
    <property type="molecule type" value="Genomic_DNA"/>
</dbReference>
<comment type="caution">
    <text evidence="9">The sequence shown here is derived from an EMBL/GenBank/DDBJ whole genome shotgun (WGS) entry which is preliminary data.</text>
</comment>
<dbReference type="InterPro" id="IPR050957">
    <property type="entry name" value="BMP_lipoprotein"/>
</dbReference>
<feature type="transmembrane region" description="Helical" evidence="7">
    <location>
        <begin position="7"/>
        <end position="27"/>
    </location>
</feature>
<gene>
    <name evidence="9" type="ORF">FZC84_08470</name>
</gene>